<keyword evidence="4" id="KW-1185">Reference proteome</keyword>
<dbReference type="InterPro" id="IPR007055">
    <property type="entry name" value="BON_dom"/>
</dbReference>
<dbReference type="PANTHER" id="PTHR34606:SF4">
    <property type="entry name" value="OUTER MEMBRANE LIPOPROTEIN DOLP"/>
    <property type="match status" value="1"/>
</dbReference>
<dbReference type="Pfam" id="PF04972">
    <property type="entry name" value="BON"/>
    <property type="match status" value="3"/>
</dbReference>
<dbReference type="InterPro" id="IPR051686">
    <property type="entry name" value="Lipoprotein_DolP"/>
</dbReference>
<evidence type="ECO:0000259" key="2">
    <source>
        <dbReference type="PROSITE" id="PS50914"/>
    </source>
</evidence>
<dbReference type="SMART" id="SM00749">
    <property type="entry name" value="BON"/>
    <property type="match status" value="3"/>
</dbReference>
<sequence length="225" mass="25049">MKTDEQIRKDVIEEIRWDPQISDIAPHIGVSVDNGVVTLSGTVEFYTQKLAAEKAAQRVSGVKVVAVDIELKGQNKDVTDAQLGEAIRNALAWHSAVNEDRLEIKVDNGWVYLSGTVKWDYERKAAERSIEKIIGVKGIINRVKVENEIVEPKHIKRKISEAFHRHASVDVENITVDVNGSTVTLRGKVSSWAEREDAEDVAWAMPGVTEVANNLVIDTSIYAEH</sequence>
<dbReference type="RefSeq" id="WP_155173638.1">
    <property type="nucleotide sequence ID" value="NZ_BAAAFL010000053.1"/>
</dbReference>
<dbReference type="Proteomes" id="UP000798808">
    <property type="component" value="Unassembled WGS sequence"/>
</dbReference>
<dbReference type="InterPro" id="IPR014004">
    <property type="entry name" value="Transpt-assoc_nodulatn_dom_bac"/>
</dbReference>
<reference evidence="3 4" key="1">
    <citation type="submission" date="2019-02" db="EMBL/GenBank/DDBJ databases">
        <authorList>
            <person name="Goldberg S.R."/>
            <person name="Haltli B.A."/>
            <person name="Correa H."/>
            <person name="Russell K.G."/>
        </authorList>
    </citation>
    <scope>NUCLEOTIDE SEQUENCE [LARGE SCALE GENOMIC DNA]</scope>
    <source>
        <strain evidence="3 4">JCM 16186</strain>
    </source>
</reference>
<comment type="caution">
    <text evidence="3">The sequence shown here is derived from an EMBL/GenBank/DDBJ whole genome shotgun (WGS) entry which is preliminary data.</text>
</comment>
<gene>
    <name evidence="3" type="ORF">E1163_16845</name>
</gene>
<keyword evidence="1" id="KW-0732">Signal</keyword>
<proteinExistence type="predicted"/>
<dbReference type="EMBL" id="SMLW01000590">
    <property type="protein sequence ID" value="MTI26627.1"/>
    <property type="molecule type" value="Genomic_DNA"/>
</dbReference>
<evidence type="ECO:0000313" key="3">
    <source>
        <dbReference type="EMBL" id="MTI26627.1"/>
    </source>
</evidence>
<dbReference type="PANTHER" id="PTHR34606">
    <property type="entry name" value="BON DOMAIN-CONTAINING PROTEIN"/>
    <property type="match status" value="1"/>
</dbReference>
<dbReference type="Gene3D" id="3.30.1340.30">
    <property type="match status" value="3"/>
</dbReference>
<organism evidence="3 4">
    <name type="scientific">Fulvivirga kasyanovii</name>
    <dbReference type="NCBI Taxonomy" id="396812"/>
    <lineage>
        <taxon>Bacteria</taxon>
        <taxon>Pseudomonadati</taxon>
        <taxon>Bacteroidota</taxon>
        <taxon>Cytophagia</taxon>
        <taxon>Cytophagales</taxon>
        <taxon>Fulvivirgaceae</taxon>
        <taxon>Fulvivirga</taxon>
    </lineage>
</organism>
<feature type="domain" description="BON" evidence="2">
    <location>
        <begin position="3"/>
        <end position="73"/>
    </location>
</feature>
<name>A0ABW9RR15_9BACT</name>
<evidence type="ECO:0000313" key="4">
    <source>
        <dbReference type="Proteomes" id="UP000798808"/>
    </source>
</evidence>
<accession>A0ABW9RR15</accession>
<feature type="domain" description="BON" evidence="2">
    <location>
        <begin position="79"/>
        <end position="147"/>
    </location>
</feature>
<protein>
    <submittedName>
        <fullName evidence="3">BON domain-containing protein</fullName>
    </submittedName>
</protein>
<dbReference type="PROSITE" id="PS50914">
    <property type="entry name" value="BON"/>
    <property type="match status" value="3"/>
</dbReference>
<feature type="domain" description="BON" evidence="2">
    <location>
        <begin position="151"/>
        <end position="219"/>
    </location>
</feature>
<evidence type="ECO:0000256" key="1">
    <source>
        <dbReference type="ARBA" id="ARBA00022729"/>
    </source>
</evidence>